<keyword evidence="7" id="KW-0406">Ion transport</keyword>
<feature type="transmembrane region" description="Helical" evidence="10">
    <location>
        <begin position="602"/>
        <end position="621"/>
    </location>
</feature>
<comment type="subcellular location">
    <subcellularLocation>
        <location evidence="1">Cell membrane</location>
        <topology evidence="1">Multi-pass membrane protein</topology>
    </subcellularLocation>
    <subcellularLocation>
        <location evidence="9">Membrane</location>
        <topology evidence="9">Multi-pass membrane protein</topology>
    </subcellularLocation>
</comment>
<feature type="transmembrane region" description="Helical" evidence="10">
    <location>
        <begin position="268"/>
        <end position="290"/>
    </location>
</feature>
<dbReference type="OrthoDB" id="9811798at2"/>
<keyword evidence="4" id="KW-1003">Cell membrane</keyword>
<feature type="transmembrane region" description="Helical" evidence="10">
    <location>
        <begin position="851"/>
        <end position="870"/>
    </location>
</feature>
<evidence type="ECO:0000256" key="8">
    <source>
        <dbReference type="ARBA" id="ARBA00023136"/>
    </source>
</evidence>
<feature type="transmembrane region" description="Helical" evidence="10">
    <location>
        <begin position="77"/>
        <end position="96"/>
    </location>
</feature>
<feature type="transmembrane region" description="Helical" evidence="10">
    <location>
        <begin position="890"/>
        <end position="909"/>
    </location>
</feature>
<evidence type="ECO:0000256" key="3">
    <source>
        <dbReference type="ARBA" id="ARBA00022449"/>
    </source>
</evidence>
<evidence type="ECO:0000256" key="10">
    <source>
        <dbReference type="SAM" id="Phobius"/>
    </source>
</evidence>
<dbReference type="GO" id="GO:0005886">
    <property type="term" value="C:plasma membrane"/>
    <property type="evidence" value="ECO:0007669"/>
    <property type="project" value="UniProtKB-SubCell"/>
</dbReference>
<gene>
    <name evidence="16" type="ORF">FZO89_12945</name>
</gene>
<dbReference type="InterPro" id="IPR007182">
    <property type="entry name" value="MnhB"/>
</dbReference>
<organism evidence="16 17">
    <name type="scientific">Luteimonas viscosa</name>
    <dbReference type="NCBI Taxonomy" id="1132694"/>
    <lineage>
        <taxon>Bacteria</taxon>
        <taxon>Pseudomonadati</taxon>
        <taxon>Pseudomonadota</taxon>
        <taxon>Gammaproteobacteria</taxon>
        <taxon>Lysobacterales</taxon>
        <taxon>Lysobacteraceae</taxon>
        <taxon>Luteimonas</taxon>
    </lineage>
</organism>
<name>A0A5D4XW45_9GAMM</name>
<feature type="transmembrane region" description="Helical" evidence="10">
    <location>
        <begin position="810"/>
        <end position="830"/>
    </location>
</feature>
<evidence type="ECO:0000259" key="12">
    <source>
        <dbReference type="Pfam" id="PF00662"/>
    </source>
</evidence>
<evidence type="ECO:0000259" key="15">
    <source>
        <dbReference type="Pfam" id="PF20501"/>
    </source>
</evidence>
<keyword evidence="17" id="KW-1185">Reference proteome</keyword>
<evidence type="ECO:0000256" key="9">
    <source>
        <dbReference type="RuleBase" id="RU000320"/>
    </source>
</evidence>
<evidence type="ECO:0000259" key="13">
    <source>
        <dbReference type="Pfam" id="PF04039"/>
    </source>
</evidence>
<dbReference type="Proteomes" id="UP000324973">
    <property type="component" value="Unassembled WGS sequence"/>
</dbReference>
<dbReference type="InterPro" id="IPR001516">
    <property type="entry name" value="Proton_antipo_N"/>
</dbReference>
<feature type="transmembrane region" description="Helical" evidence="10">
    <location>
        <begin position="408"/>
        <end position="429"/>
    </location>
</feature>
<dbReference type="Pfam" id="PF00361">
    <property type="entry name" value="Proton_antipo_M"/>
    <property type="match status" value="1"/>
</dbReference>
<feature type="domain" description="NADH:quinone oxidoreductase/Mrp antiporter transmembrane" evidence="11">
    <location>
        <begin position="125"/>
        <end position="403"/>
    </location>
</feature>
<dbReference type="InterPro" id="IPR001750">
    <property type="entry name" value="ND/Mrp_TM"/>
</dbReference>
<feature type="transmembrane region" description="Helical" evidence="10">
    <location>
        <begin position="690"/>
        <end position="709"/>
    </location>
</feature>
<dbReference type="AlphaFoldDB" id="A0A5D4XW45"/>
<dbReference type="GO" id="GO:0015297">
    <property type="term" value="F:antiporter activity"/>
    <property type="evidence" value="ECO:0007669"/>
    <property type="project" value="UniProtKB-KW"/>
</dbReference>
<dbReference type="GO" id="GO:0006811">
    <property type="term" value="P:monoatomic ion transport"/>
    <property type="evidence" value="ECO:0007669"/>
    <property type="project" value="UniProtKB-KW"/>
</dbReference>
<dbReference type="PANTHER" id="PTHR43373">
    <property type="entry name" value="NA(+)/H(+) ANTIPORTER SUBUNIT"/>
    <property type="match status" value="1"/>
</dbReference>
<dbReference type="InterPro" id="IPR025383">
    <property type="entry name" value="MrpA_C/MbhD"/>
</dbReference>
<dbReference type="Pfam" id="PF20501">
    <property type="entry name" value="MbhE"/>
    <property type="match status" value="1"/>
</dbReference>
<feature type="transmembrane region" description="Helical" evidence="10">
    <location>
        <begin position="108"/>
        <end position="126"/>
    </location>
</feature>
<accession>A0A5D4XW45</accession>
<evidence type="ECO:0000313" key="16">
    <source>
        <dbReference type="EMBL" id="TYT27090.1"/>
    </source>
</evidence>
<keyword evidence="2" id="KW-0813">Transport</keyword>
<dbReference type="RefSeq" id="WP_149103644.1">
    <property type="nucleotide sequence ID" value="NZ_VTFT01000001.1"/>
</dbReference>
<feature type="domain" description="MrpA C-terminal/MbhE" evidence="15">
    <location>
        <begin position="684"/>
        <end position="771"/>
    </location>
</feature>
<reference evidence="16 17" key="1">
    <citation type="submission" date="2019-08" db="EMBL/GenBank/DDBJ databases">
        <title>Luteimonas viscosus sp. nov., isolated from soil of a sunflower field.</title>
        <authorList>
            <person name="Jianli Z."/>
            <person name="Ying Z."/>
        </authorList>
    </citation>
    <scope>NUCLEOTIDE SEQUENCE [LARGE SCALE GENOMIC DNA]</scope>
    <source>
        <strain evidence="16 17">XBU10</strain>
    </source>
</reference>
<dbReference type="PRINTS" id="PR01434">
    <property type="entry name" value="NADHDHGNASE5"/>
</dbReference>
<comment type="caution">
    <text evidence="16">The sequence shown here is derived from an EMBL/GenBank/DDBJ whole genome shotgun (WGS) entry which is preliminary data.</text>
</comment>
<evidence type="ECO:0000256" key="1">
    <source>
        <dbReference type="ARBA" id="ARBA00004651"/>
    </source>
</evidence>
<feature type="domain" description="Na+/H+ antiporter MnhB subunit-related protein" evidence="13">
    <location>
        <begin position="787"/>
        <end position="906"/>
    </location>
</feature>
<feature type="transmembrane region" description="Helical" evidence="10">
    <location>
        <begin position="205"/>
        <end position="229"/>
    </location>
</feature>
<evidence type="ECO:0000259" key="14">
    <source>
        <dbReference type="Pfam" id="PF13244"/>
    </source>
</evidence>
<keyword evidence="8 10" id="KW-0472">Membrane</keyword>
<dbReference type="Pfam" id="PF13244">
    <property type="entry name" value="MbhD"/>
    <property type="match status" value="1"/>
</dbReference>
<dbReference type="Pfam" id="PF04039">
    <property type="entry name" value="MnhB"/>
    <property type="match status" value="1"/>
</dbReference>
<keyword evidence="3" id="KW-0050">Antiport</keyword>
<feature type="transmembrane region" description="Helical" evidence="10">
    <location>
        <begin position="749"/>
        <end position="766"/>
    </location>
</feature>
<evidence type="ECO:0000256" key="6">
    <source>
        <dbReference type="ARBA" id="ARBA00022989"/>
    </source>
</evidence>
<feature type="transmembrane region" description="Helical" evidence="10">
    <location>
        <begin position="568"/>
        <end position="590"/>
    </location>
</feature>
<proteinExistence type="predicted"/>
<evidence type="ECO:0000313" key="17">
    <source>
        <dbReference type="Proteomes" id="UP000324973"/>
    </source>
</evidence>
<feature type="domain" description="NADH-Ubiquinone oxidoreductase (complex I) chain 5 N-terminal" evidence="12">
    <location>
        <begin position="67"/>
        <end position="109"/>
    </location>
</feature>
<feature type="transmembrane region" description="Helical" evidence="10">
    <location>
        <begin position="27"/>
        <end position="45"/>
    </location>
</feature>
<protein>
    <submittedName>
        <fullName evidence="16">Monovalent cation/H+ antiporter subunit A</fullName>
    </submittedName>
</protein>
<feature type="transmembrane region" description="Helical" evidence="10">
    <location>
        <begin position="450"/>
        <end position="472"/>
    </location>
</feature>
<evidence type="ECO:0000256" key="5">
    <source>
        <dbReference type="ARBA" id="ARBA00022692"/>
    </source>
</evidence>
<feature type="transmembrane region" description="Helical" evidence="10">
    <location>
        <begin position="162"/>
        <end position="185"/>
    </location>
</feature>
<dbReference type="InterPro" id="IPR046806">
    <property type="entry name" value="MrpA_C/MbhE"/>
</dbReference>
<dbReference type="EMBL" id="VTFT01000001">
    <property type="protein sequence ID" value="TYT27090.1"/>
    <property type="molecule type" value="Genomic_DNA"/>
</dbReference>
<evidence type="ECO:0000256" key="4">
    <source>
        <dbReference type="ARBA" id="ARBA00022475"/>
    </source>
</evidence>
<dbReference type="PANTHER" id="PTHR43373:SF1">
    <property type="entry name" value="NA(+)_H(+) ANTIPORTER SUBUNIT A"/>
    <property type="match status" value="1"/>
</dbReference>
<feature type="transmembrane region" description="Helical" evidence="10">
    <location>
        <begin position="652"/>
        <end position="670"/>
    </location>
</feature>
<dbReference type="NCBIfam" id="NF009288">
    <property type="entry name" value="PRK12648.1"/>
    <property type="match status" value="1"/>
</dbReference>
<evidence type="ECO:0000256" key="2">
    <source>
        <dbReference type="ARBA" id="ARBA00022448"/>
    </source>
</evidence>
<feature type="transmembrane region" description="Helical" evidence="10">
    <location>
        <begin position="501"/>
        <end position="522"/>
    </location>
</feature>
<evidence type="ECO:0000259" key="11">
    <source>
        <dbReference type="Pfam" id="PF00361"/>
    </source>
</evidence>
<dbReference type="InterPro" id="IPR050616">
    <property type="entry name" value="CPA3_Na-H_Antiporter_A"/>
</dbReference>
<feature type="transmembrane region" description="Helical" evidence="10">
    <location>
        <begin position="787"/>
        <end position="804"/>
    </location>
</feature>
<keyword evidence="5 9" id="KW-0812">Transmembrane</keyword>
<feature type="transmembrane region" description="Helical" evidence="10">
    <location>
        <begin position="241"/>
        <end position="262"/>
    </location>
</feature>
<dbReference type="Pfam" id="PF00662">
    <property type="entry name" value="Proton_antipo_N"/>
    <property type="match status" value="1"/>
</dbReference>
<feature type="domain" description="MrpA C-terminal/MbhD" evidence="14">
    <location>
        <begin position="611"/>
        <end position="675"/>
    </location>
</feature>
<feature type="transmembrane region" description="Helical" evidence="10">
    <location>
        <begin position="628"/>
        <end position="646"/>
    </location>
</feature>
<keyword evidence="6 10" id="KW-1133">Transmembrane helix</keyword>
<evidence type="ECO:0000256" key="7">
    <source>
        <dbReference type="ARBA" id="ARBA00023065"/>
    </source>
</evidence>
<feature type="transmembrane region" description="Helical" evidence="10">
    <location>
        <begin position="366"/>
        <end position="388"/>
    </location>
</feature>
<sequence>MLILLLALPFVAVLAIALARNASRRTIAWLAAAAPLLGLGVLAWFTPAVMEGAIPAWSLPWIPQAGLALSLRLDGLAWMFAGLVLGIGVLIVMYARYYLSEADSSPRFFGYLLLFMGAMLGMVLAGNLLLLVVFWELTSISSFLLIGFWSDRQDARQGARMALTITGLGGLALLGGVLLIGRVVGSYELDAVLAAGDAIRASREYPAILALVLAGVFTKSAQFPLHFWLPQAMAAPTPVSAYLHSATMVKAGVFLLARLHPALAGTDLFFYVVSTVGAITLLVGAWYAIFQHDLKGLLAYSTISHLGLITLLFGLSTPMAVVAGVFHIINHATFKASLFMAAGIIDHECGTRDLRRLGNLRRYMPYTAALAIVASLAMAGIPLLNGFLSKEMFFAEALDAGNDRGFRIAISIAALLYGVFGLAYSLRFVHDAFLGRGPRALPVEPHEPQVWMRIPVAVLVVLCLAVGMLPALTVEPVLRTAVMGTLGDAAPAFSLAVWHGWNLPLAMSIGGVFGGVVFYFALRRLYALHDAILRTWGRHLFQVNIEALFTAAGKFTARVAAGGIRRSLFWMIVVTLLVGAAPFVGAPAALLPGLGASQSMPWLGWILWAVLVASTLGTVAVHGRRLTALIVIGAVGLLVSLAFALLSAPDLALTQLMVEMVTIALMMMALNYLPKQSKQARTPLRRWRDAALSIVAGLGVGGLAYAMMLSPQQTISGEMLARSLPEAYGANVVNVILVDFRGFDTFGEITVFAVAALVVHALLRWARLRPDEVMPGPPVQLPIPADLTQLLFPLALTVSIYLFLRGHNAPGGGFIAGLAIAVPVLIKYVVQGARAVEATFGFDYLRGIGMGLIIATIGGLGSLVFGLPFLTSGHVDLDLPLIGHLPLASALVFDTGVYVVVFAGALLMLSTMGTVRRRQLQAEGAG</sequence>